<sequence length="725" mass="79415">MFSHVSRRARLLIPVLIAATALGAASHAAPSDGEPIIRRTAYGVPHISASDFRGIGIGLGYAQAEDYGVRVILSLIRSKGWMGRTFGRDSLSSDFSAALEHARVEQTYHLLDADTRDMYDGFAEGVNRYIRANAKTLPTWAKPVFHGHDVAAGDIGTANVATAERLVTRWLQRSAGGTARPAIRDTGALDVDPAPLFGADADVGSNAWALAPSRTKSGRAILLRNPHLAWTAGYWEAHVTVPGKLDFYGDFRIGSAFSVIGGFNKDLGWATTNNAPDLDEVYELDLDPTNPDRYRFDGTTIPIRYESITLPYRIGSTDDSLVSETRRMAFTPLGPVVYRTSNKLYVVRAGPDGEYRAGAQFLAMMRAGSLVEWKGALATRARATSNLTYADRAGNILTIWMGTVPRLPTRSGGDSMPIPARGSADVWTRLIALDSLPQTLNPRGGYVHNENDAPHFANLNALLDTARYPDNVERGELRLRSQHALQLIGGKDKLSLEDVLVRKHSMRMLLADRVKPDLVAALKKSSPTPAVAQALAVLEQWDNTVAPTSRGGLLFETWWRRYQSQARDSAYAEKWSWEKLTSTPRGLGQPARAVDAFSWAVDDMQRRYKTVDVAWGDVHRVRRGPVDEPVGGCSGALGCFRVLSYEQRPDGSRNANSGDGWILAVEFGARAPRAYSVLAYGQSADSTSPHYSDQAAMFARGQLKPVYFLDADISAHTLRSYRPEP</sequence>
<dbReference type="Proteomes" id="UP000500938">
    <property type="component" value="Chromosome"/>
</dbReference>
<dbReference type="Gene3D" id="2.30.120.10">
    <property type="match status" value="1"/>
</dbReference>
<evidence type="ECO:0008006" key="10">
    <source>
        <dbReference type="Google" id="ProtNLM"/>
    </source>
</evidence>
<accession>A0A6M4INV8</accession>
<keyword evidence="6" id="KW-0479">Metal-binding</keyword>
<evidence type="ECO:0000256" key="2">
    <source>
        <dbReference type="ARBA" id="ARBA00022729"/>
    </source>
</evidence>
<protein>
    <recommendedName>
        <fullName evidence="10">Acylase</fullName>
    </recommendedName>
</protein>
<feature type="active site" description="Nucleophile" evidence="5">
    <location>
        <position position="205"/>
    </location>
</feature>
<dbReference type="InterPro" id="IPR023343">
    <property type="entry name" value="Penicillin_amidase_dom1"/>
</dbReference>
<keyword evidence="9" id="KW-1185">Reference proteome</keyword>
<dbReference type="Gene3D" id="1.10.439.10">
    <property type="entry name" value="Penicillin Amidohydrolase, domain 1"/>
    <property type="match status" value="1"/>
</dbReference>
<keyword evidence="6" id="KW-0106">Calcium</keyword>
<dbReference type="Gene3D" id="1.10.1400.10">
    <property type="match status" value="1"/>
</dbReference>
<evidence type="ECO:0000256" key="4">
    <source>
        <dbReference type="ARBA" id="ARBA00023145"/>
    </source>
</evidence>
<keyword evidence="4" id="KW-0865">Zymogen</keyword>
<dbReference type="EMBL" id="CP053085">
    <property type="protein sequence ID" value="QJR35187.1"/>
    <property type="molecule type" value="Genomic_DNA"/>
</dbReference>
<evidence type="ECO:0000313" key="8">
    <source>
        <dbReference type="EMBL" id="QJR35187.1"/>
    </source>
</evidence>
<feature type="signal peptide" evidence="7">
    <location>
        <begin position="1"/>
        <end position="28"/>
    </location>
</feature>
<dbReference type="Gene3D" id="3.60.20.10">
    <property type="entry name" value="Glutamine Phosphoribosylpyrophosphate, subunit 1, domain 1"/>
    <property type="match status" value="1"/>
</dbReference>
<dbReference type="SUPFAM" id="SSF56235">
    <property type="entry name" value="N-terminal nucleophile aminohydrolases (Ntn hydrolases)"/>
    <property type="match status" value="1"/>
</dbReference>
<dbReference type="InterPro" id="IPR043147">
    <property type="entry name" value="Penicillin_amidase_A-knob"/>
</dbReference>
<dbReference type="KEGG" id="ggr:HKW67_06550"/>
<proteinExistence type="inferred from homology"/>
<reference evidence="8 9" key="1">
    <citation type="submission" date="2020-05" db="EMBL/GenBank/DDBJ databases">
        <title>Complete genome sequence of Gemmatimonas greenlandica TET16.</title>
        <authorList>
            <person name="Zeng Y."/>
        </authorList>
    </citation>
    <scope>NUCLEOTIDE SEQUENCE [LARGE SCALE GENOMIC DNA]</scope>
    <source>
        <strain evidence="8 9">TET16</strain>
    </source>
</reference>
<evidence type="ECO:0000256" key="6">
    <source>
        <dbReference type="PIRSR" id="PIRSR001227-2"/>
    </source>
</evidence>
<dbReference type="GO" id="GO:0046872">
    <property type="term" value="F:metal ion binding"/>
    <property type="evidence" value="ECO:0007669"/>
    <property type="project" value="UniProtKB-KW"/>
</dbReference>
<dbReference type="GO" id="GO:0016811">
    <property type="term" value="F:hydrolase activity, acting on carbon-nitrogen (but not peptide) bonds, in linear amides"/>
    <property type="evidence" value="ECO:0007669"/>
    <property type="project" value="InterPro"/>
</dbReference>
<keyword evidence="2 7" id="KW-0732">Signal</keyword>
<dbReference type="PANTHER" id="PTHR34218">
    <property type="entry name" value="PEPTIDASE S45 PENICILLIN AMIDASE"/>
    <property type="match status" value="1"/>
</dbReference>
<dbReference type="InterPro" id="IPR014395">
    <property type="entry name" value="Pen/GL7ACA/AHL_acylase"/>
</dbReference>
<dbReference type="InterPro" id="IPR002692">
    <property type="entry name" value="S45"/>
</dbReference>
<keyword evidence="3" id="KW-0378">Hydrolase</keyword>
<evidence type="ECO:0000313" key="9">
    <source>
        <dbReference type="Proteomes" id="UP000500938"/>
    </source>
</evidence>
<organism evidence="8 9">
    <name type="scientific">Gemmatimonas groenlandica</name>
    <dbReference type="NCBI Taxonomy" id="2732249"/>
    <lineage>
        <taxon>Bacteria</taxon>
        <taxon>Pseudomonadati</taxon>
        <taxon>Gemmatimonadota</taxon>
        <taxon>Gemmatimonadia</taxon>
        <taxon>Gemmatimonadales</taxon>
        <taxon>Gemmatimonadaceae</taxon>
        <taxon>Gemmatimonas</taxon>
    </lineage>
</organism>
<evidence type="ECO:0000256" key="5">
    <source>
        <dbReference type="PIRSR" id="PIRSR001227-1"/>
    </source>
</evidence>
<evidence type="ECO:0000256" key="7">
    <source>
        <dbReference type="SAM" id="SignalP"/>
    </source>
</evidence>
<dbReference type="PANTHER" id="PTHR34218:SF3">
    <property type="entry name" value="ACYL-HOMOSERINE LACTONE ACYLASE PVDQ"/>
    <property type="match status" value="1"/>
</dbReference>
<evidence type="ECO:0000256" key="1">
    <source>
        <dbReference type="ARBA" id="ARBA00006586"/>
    </source>
</evidence>
<feature type="chain" id="PRO_5026951622" description="Acylase" evidence="7">
    <location>
        <begin position="29"/>
        <end position="725"/>
    </location>
</feature>
<dbReference type="AlphaFoldDB" id="A0A6M4INV8"/>
<dbReference type="Pfam" id="PF01804">
    <property type="entry name" value="Penicil_amidase"/>
    <property type="match status" value="1"/>
</dbReference>
<name>A0A6M4INV8_9BACT</name>
<evidence type="ECO:0000256" key="3">
    <source>
        <dbReference type="ARBA" id="ARBA00022801"/>
    </source>
</evidence>
<dbReference type="GO" id="GO:0017000">
    <property type="term" value="P:antibiotic biosynthetic process"/>
    <property type="evidence" value="ECO:0007669"/>
    <property type="project" value="InterPro"/>
</dbReference>
<feature type="binding site" evidence="6">
    <location>
        <position position="277"/>
    </location>
    <ligand>
        <name>Ca(2+)</name>
        <dbReference type="ChEBI" id="CHEBI:29108"/>
    </ligand>
</feature>
<comment type="similarity">
    <text evidence="1">Belongs to the peptidase S45 family.</text>
</comment>
<dbReference type="InterPro" id="IPR043146">
    <property type="entry name" value="Penicillin_amidase_N_B-knob"/>
</dbReference>
<dbReference type="RefSeq" id="WP_171224616.1">
    <property type="nucleotide sequence ID" value="NZ_CP053085.1"/>
</dbReference>
<comment type="cofactor">
    <cofactor evidence="6">
        <name>Ca(2+)</name>
        <dbReference type="ChEBI" id="CHEBI:29108"/>
    </cofactor>
    <text evidence="6">Binds 1 Ca(2+) ion per dimer.</text>
</comment>
<dbReference type="InterPro" id="IPR029055">
    <property type="entry name" value="Ntn_hydrolases_N"/>
</dbReference>
<gene>
    <name evidence="8" type="ORF">HKW67_06550</name>
</gene>
<dbReference type="PIRSF" id="PIRSF001227">
    <property type="entry name" value="Pen_acylase"/>
    <property type="match status" value="1"/>
</dbReference>